<dbReference type="Proteomes" id="UP000013101">
    <property type="component" value="Unassembled WGS sequence"/>
</dbReference>
<accession>N9NYB2</accession>
<gene>
    <name evidence="1" type="ORF">F897_02699</name>
</gene>
<proteinExistence type="predicted"/>
<dbReference type="STRING" id="70346.F897_02699"/>
<evidence type="ECO:0000313" key="2">
    <source>
        <dbReference type="Proteomes" id="UP000013101"/>
    </source>
</evidence>
<organism evidence="1 2">
    <name type="scientific">Acinetobacter variabilis</name>
    <dbReference type="NCBI Taxonomy" id="70346"/>
    <lineage>
        <taxon>Bacteria</taxon>
        <taxon>Pseudomonadati</taxon>
        <taxon>Pseudomonadota</taxon>
        <taxon>Gammaproteobacteria</taxon>
        <taxon>Moraxellales</taxon>
        <taxon>Moraxellaceae</taxon>
        <taxon>Acinetobacter</taxon>
    </lineage>
</organism>
<dbReference type="OrthoDB" id="6713422at2"/>
<evidence type="ECO:0000313" key="1">
    <source>
        <dbReference type="EMBL" id="ENX07662.1"/>
    </source>
</evidence>
<dbReference type="AlphaFoldDB" id="N9NYB2"/>
<dbReference type="RefSeq" id="WP_005236614.1">
    <property type="nucleotide sequence ID" value="NZ_CP083658.1"/>
</dbReference>
<reference evidence="1 2" key="1">
    <citation type="submission" date="2013-02" db="EMBL/GenBank/DDBJ databases">
        <title>The Genome Sequence of Acinetobacter sp. NIPH 2171.</title>
        <authorList>
            <consortium name="The Broad Institute Genome Sequencing Platform"/>
            <consortium name="The Broad Institute Genome Sequencing Center for Infectious Disease"/>
            <person name="Cerqueira G."/>
            <person name="Feldgarden M."/>
            <person name="Courvalin P."/>
            <person name="Perichon B."/>
            <person name="Grillot-Courvalin C."/>
            <person name="Clermont D."/>
            <person name="Rocha E."/>
            <person name="Yoon E.-J."/>
            <person name="Nemec A."/>
            <person name="Walker B."/>
            <person name="Young S.K."/>
            <person name="Zeng Q."/>
            <person name="Gargeya S."/>
            <person name="Fitzgerald M."/>
            <person name="Haas B."/>
            <person name="Abouelleil A."/>
            <person name="Alvarado L."/>
            <person name="Arachchi H.M."/>
            <person name="Berlin A.M."/>
            <person name="Chapman S.B."/>
            <person name="Dewar J."/>
            <person name="Goldberg J."/>
            <person name="Griggs A."/>
            <person name="Gujja S."/>
            <person name="Hansen M."/>
            <person name="Howarth C."/>
            <person name="Imamovic A."/>
            <person name="Larimer J."/>
            <person name="McCowan C."/>
            <person name="Murphy C."/>
            <person name="Neiman D."/>
            <person name="Pearson M."/>
            <person name="Priest M."/>
            <person name="Roberts A."/>
            <person name="Saif S."/>
            <person name="Shea T."/>
            <person name="Sisk P."/>
            <person name="Sykes S."/>
            <person name="Wortman J."/>
            <person name="Nusbaum C."/>
            <person name="Birren B."/>
        </authorList>
    </citation>
    <scope>NUCLEOTIDE SEQUENCE [LARGE SCALE GENOMIC DNA]</scope>
    <source>
        <strain evidence="1 2">NIPH 2171</strain>
    </source>
</reference>
<dbReference type="HOGENOM" id="CLU_200177_0_0_6"/>
<protein>
    <submittedName>
        <fullName evidence="1">Uncharacterized protein</fullName>
    </submittedName>
</protein>
<dbReference type="EMBL" id="APRS01000015">
    <property type="protein sequence ID" value="ENX07662.1"/>
    <property type="molecule type" value="Genomic_DNA"/>
</dbReference>
<name>N9NYB2_9GAMM</name>
<sequence>MSVEVRISSIDRDNKTVIVEAYNGNSKIFRSPMKYKQETKKNFESILKRELKAFSSAVWGGARVSHSLFIQVGG</sequence>
<comment type="caution">
    <text evidence="1">The sequence shown here is derived from an EMBL/GenBank/DDBJ whole genome shotgun (WGS) entry which is preliminary data.</text>
</comment>